<proteinExistence type="predicted"/>
<name>A0A2A4TA69_9DELT</name>
<dbReference type="InterPro" id="IPR013517">
    <property type="entry name" value="FG-GAP"/>
</dbReference>
<keyword evidence="1 2" id="KW-0732">Signal</keyword>
<dbReference type="AlphaFoldDB" id="A0A2A4TA69"/>
<accession>A0A2A4TA69</accession>
<evidence type="ECO:0000256" key="2">
    <source>
        <dbReference type="SAM" id="SignalP"/>
    </source>
</evidence>
<dbReference type="InterPro" id="IPR028994">
    <property type="entry name" value="Integrin_alpha_N"/>
</dbReference>
<dbReference type="EMBL" id="NVSR01000008">
    <property type="protein sequence ID" value="PCI30025.1"/>
    <property type="molecule type" value="Genomic_DNA"/>
</dbReference>
<evidence type="ECO:0000313" key="4">
    <source>
        <dbReference type="Proteomes" id="UP000218113"/>
    </source>
</evidence>
<comment type="caution">
    <text evidence="3">The sequence shown here is derived from an EMBL/GenBank/DDBJ whole genome shotgun (WGS) entry which is preliminary data.</text>
</comment>
<sequence>MRLIPFFLFNIFCFGLLAPWSLQAQETQYKWEQVYYGMLNGENSLLFSHEMRMSKLAFADIDGDGDDDIFLGQENGAIAFFENQGDSQVPDFVLITQEYKAVIEQRRKNQKVKKWAKIDVGRRSAPALVDIDDDGDLDLFIGSEEGKIWFFRNRGNNLLPVFQLETSRYEGLKPGKNSTPFFADINLQRKSDLLVGTVDGRVLLYVNQGTRRKANFRSMKPIQVVEFGLETHAVPSLMDWDKDGDLDLLVGQKNGTISLFTNQGDRFSPDWQFTEQSFQLIDIGGESAPFFVDLNGDNELDLIIGSANPTVFHYENKIQNEKRILWNRSTNLFNFNKLIVTGRRGSLAIADLDDDGDLDLLVGEDAGNINHFENQGTRKNPNWVLKTEELIFMTGVQNSVPTLGDLDNDGDLDLLIGSKQGNIAFVENKGTASQPRWVLADKTYFQIDVGSNSVPRLRDVDQDGDLDLFIGNFTGRVILFLNQGSKEKPQFVIESTRYASAKVQRNAVPAFFDWNQDKKEDLILGSSSGGLGVMIAPDAPEDEDAREPNWIIDEKALAGFQVGTLSHPLFEDFDGDQNQDLLLGNYLGDFLLFLNRGLIPIDQGTIPTANNSLENNQINVEQEETGFADDILDEGLDSRELDESELEGGRFNNNDEFERPVNIDPKFVRVVKPLISKGTMRWSRPTMGDLDQDGDLDLMVGTKSGHIYLYENQGNDREWNFQLVNSNFLKTDRLENTSPLLFDLDQDGDLDLIVGSKQGRLRYYENQGSTEQYNFVYDESAFQNFWLGTNARPAAIDLNNDGILDLLIGTIWGKLIYLHNASNRFEVVRRDYQNIDVGINSTPGFFDLNNSGSVEMLVGSDAGQIFFFRNEKKDFMGQWQRIPNYEANLSFPRGSSPAAYDLDSDGDLDLISGSEQGPIILYRNDAVVRQVEVEEETAEAESEAEIFDNLEDDL</sequence>
<evidence type="ECO:0008006" key="5">
    <source>
        <dbReference type="Google" id="ProtNLM"/>
    </source>
</evidence>
<protein>
    <recommendedName>
        <fullName evidence="5">VCBS repeat-containing protein</fullName>
    </recommendedName>
</protein>
<feature type="signal peptide" evidence="2">
    <location>
        <begin position="1"/>
        <end position="24"/>
    </location>
</feature>
<gene>
    <name evidence="3" type="ORF">COB67_02840</name>
</gene>
<reference evidence="4" key="1">
    <citation type="submission" date="2017-08" db="EMBL/GenBank/DDBJ databases">
        <title>A dynamic microbial community with high functional redundancy inhabits the cold, oxic subseafloor aquifer.</title>
        <authorList>
            <person name="Tully B.J."/>
            <person name="Wheat C.G."/>
            <person name="Glazer B.T."/>
            <person name="Huber J.A."/>
        </authorList>
    </citation>
    <scope>NUCLEOTIDE SEQUENCE [LARGE SCALE GENOMIC DNA]</scope>
</reference>
<feature type="chain" id="PRO_5013263610" description="VCBS repeat-containing protein" evidence="2">
    <location>
        <begin position="25"/>
        <end position="954"/>
    </location>
</feature>
<dbReference type="Pfam" id="PF13517">
    <property type="entry name" value="FG-GAP_3"/>
    <property type="match status" value="6"/>
</dbReference>
<evidence type="ECO:0000256" key="1">
    <source>
        <dbReference type="ARBA" id="ARBA00022729"/>
    </source>
</evidence>
<dbReference type="SUPFAM" id="SSF69318">
    <property type="entry name" value="Integrin alpha N-terminal domain"/>
    <property type="match status" value="3"/>
</dbReference>
<organism evidence="3 4">
    <name type="scientific">SAR324 cluster bacterium</name>
    <dbReference type="NCBI Taxonomy" id="2024889"/>
    <lineage>
        <taxon>Bacteria</taxon>
        <taxon>Deltaproteobacteria</taxon>
        <taxon>SAR324 cluster</taxon>
    </lineage>
</organism>
<dbReference type="Proteomes" id="UP000218113">
    <property type="component" value="Unassembled WGS sequence"/>
</dbReference>
<evidence type="ECO:0000313" key="3">
    <source>
        <dbReference type="EMBL" id="PCI30025.1"/>
    </source>
</evidence>
<dbReference type="PANTHER" id="PTHR44103:SF1">
    <property type="entry name" value="PROPROTEIN CONVERTASE P"/>
    <property type="match status" value="1"/>
</dbReference>
<dbReference type="Gene3D" id="2.130.10.130">
    <property type="entry name" value="Integrin alpha, N-terminal"/>
    <property type="match status" value="5"/>
</dbReference>
<dbReference type="PANTHER" id="PTHR44103">
    <property type="entry name" value="PROPROTEIN CONVERTASE P"/>
    <property type="match status" value="1"/>
</dbReference>